<sequence>MALGGLAASSASAEVIEIGKLEATSKPGCPGKPCYAVSRTTGYQAKVGTSRGLMVVPKDGRIVAWSISLGKPGAKQIEFFDSKLGGESEAQITILDPKRKLRSRAVAQGEPMKLQPYFGGIAQFPLETSIPVKKGQVIALTVLTWAPALATGLGNDTSWRASREKGQCEDTVNQTSQLQPKQLAQYYCLYRTARLTYSATLITSPTETNPAKKKKSALRSARR</sequence>
<protein>
    <submittedName>
        <fullName evidence="1">Unannotated protein</fullName>
    </submittedName>
</protein>
<dbReference type="AlphaFoldDB" id="A0A6J7IM43"/>
<accession>A0A6J7IM43</accession>
<name>A0A6J7IM43_9ZZZZ</name>
<dbReference type="EMBL" id="CAFBMX010000005">
    <property type="protein sequence ID" value="CAB4931831.1"/>
    <property type="molecule type" value="Genomic_DNA"/>
</dbReference>
<evidence type="ECO:0000313" key="1">
    <source>
        <dbReference type="EMBL" id="CAB4931831.1"/>
    </source>
</evidence>
<gene>
    <name evidence="1" type="ORF">UFOPK3674_01209</name>
</gene>
<proteinExistence type="predicted"/>
<organism evidence="1">
    <name type="scientific">freshwater metagenome</name>
    <dbReference type="NCBI Taxonomy" id="449393"/>
    <lineage>
        <taxon>unclassified sequences</taxon>
        <taxon>metagenomes</taxon>
        <taxon>ecological metagenomes</taxon>
    </lineage>
</organism>
<reference evidence="1" key="1">
    <citation type="submission" date="2020-05" db="EMBL/GenBank/DDBJ databases">
        <authorList>
            <person name="Chiriac C."/>
            <person name="Salcher M."/>
            <person name="Ghai R."/>
            <person name="Kavagutti S V."/>
        </authorList>
    </citation>
    <scope>NUCLEOTIDE SEQUENCE</scope>
</reference>